<dbReference type="PANTHER" id="PTHR48220">
    <property type="match status" value="1"/>
</dbReference>
<evidence type="ECO:0008006" key="4">
    <source>
        <dbReference type="Google" id="ProtNLM"/>
    </source>
</evidence>
<dbReference type="OrthoDB" id="188042at2759"/>
<name>A0A642UY86_DIURU</name>
<organism evidence="2 3">
    <name type="scientific">Diutina rugosa</name>
    <name type="common">Yeast</name>
    <name type="synonym">Candida rugosa</name>
    <dbReference type="NCBI Taxonomy" id="5481"/>
    <lineage>
        <taxon>Eukaryota</taxon>
        <taxon>Fungi</taxon>
        <taxon>Dikarya</taxon>
        <taxon>Ascomycota</taxon>
        <taxon>Saccharomycotina</taxon>
        <taxon>Pichiomycetes</taxon>
        <taxon>Debaryomycetaceae</taxon>
        <taxon>Diutina</taxon>
    </lineage>
</organism>
<dbReference type="PANTHER" id="PTHR48220:SF1">
    <property type="entry name" value="VACUOLAR PROTEIN SORTING-ASSOCIATED PROTEIN 62-RELATED"/>
    <property type="match status" value="1"/>
</dbReference>
<dbReference type="EMBL" id="SWFT01000019">
    <property type="protein sequence ID" value="KAA8907698.1"/>
    <property type="molecule type" value="Genomic_DNA"/>
</dbReference>
<evidence type="ECO:0000313" key="2">
    <source>
        <dbReference type="EMBL" id="KAA8907698.1"/>
    </source>
</evidence>
<dbReference type="RefSeq" id="XP_034014704.1">
    <property type="nucleotide sequence ID" value="XM_034156657.1"/>
</dbReference>
<gene>
    <name evidence="2" type="ORF">DIURU_000385</name>
</gene>
<comment type="caution">
    <text evidence="2">The sequence shown here is derived from an EMBL/GenBank/DDBJ whole genome shotgun (WGS) entry which is preliminary data.</text>
</comment>
<protein>
    <recommendedName>
        <fullName evidence="4">Vacuolar protein sorting-associated protein 62</fullName>
    </recommendedName>
</protein>
<dbReference type="InterPro" id="IPR009291">
    <property type="entry name" value="Vps62"/>
</dbReference>
<keyword evidence="1" id="KW-0732">Signal</keyword>
<proteinExistence type="predicted"/>
<feature type="signal peptide" evidence="1">
    <location>
        <begin position="1"/>
        <end position="15"/>
    </location>
</feature>
<sequence length="336" mass="38517">MLIILLALAVHSVAADASGVDAANILPPITARPQPQQTTISNGSIPDYVVKYAPLVWLHSEEKYFPGDVCEYCQHFDIFDKNDKSTKFNGNIADLGKYHGDEFTMVATEEWTESSWIYGNKPEKEGYCEAPATLIVVDKGNGWIDAFWFYFYPFNLGPKVLSKGPIGNHLGDWEYTMVRFYDGRPRVTWLSCHESGSWWLYHDLQHQDSRAVVYSAVGTHANYASAGTQQRDPTGSLVDITDKGTLWDPAANYLAYTFDGEAFYGVSERESAYGSWLTFSGRWGNRRLPRWDRRQRRYGPKLWRYVDGPQGPLMKGLIRVSPSHDDYPRWWKFWHI</sequence>
<reference evidence="2 3" key="1">
    <citation type="submission" date="2019-07" db="EMBL/GenBank/DDBJ databases">
        <title>Genome assembly of two rare yeast pathogens: Diutina rugosa and Trichomonascus ciferrii.</title>
        <authorList>
            <person name="Mixao V."/>
            <person name="Saus E."/>
            <person name="Hansen A."/>
            <person name="Lass-Flor C."/>
            <person name="Gabaldon T."/>
        </authorList>
    </citation>
    <scope>NUCLEOTIDE SEQUENCE [LARGE SCALE GENOMIC DNA]</scope>
    <source>
        <strain evidence="2 3">CBS 613</strain>
    </source>
</reference>
<feature type="chain" id="PRO_5024872801" description="Vacuolar protein sorting-associated protein 62" evidence="1">
    <location>
        <begin position="16"/>
        <end position="336"/>
    </location>
</feature>
<dbReference type="Pfam" id="PF06101">
    <property type="entry name" value="Vps62"/>
    <property type="match status" value="1"/>
</dbReference>
<dbReference type="InterPro" id="IPR053102">
    <property type="entry name" value="VPS_Associated"/>
</dbReference>
<accession>A0A642UY86</accession>
<dbReference type="OMA" id="DAIWYSQ"/>
<dbReference type="VEuPathDB" id="FungiDB:DIURU_000385"/>
<dbReference type="Proteomes" id="UP000449547">
    <property type="component" value="Unassembled WGS sequence"/>
</dbReference>
<evidence type="ECO:0000313" key="3">
    <source>
        <dbReference type="Proteomes" id="UP000449547"/>
    </source>
</evidence>
<dbReference type="GeneID" id="54779038"/>
<dbReference type="AlphaFoldDB" id="A0A642UY86"/>
<keyword evidence="3" id="KW-1185">Reference proteome</keyword>
<evidence type="ECO:0000256" key="1">
    <source>
        <dbReference type="SAM" id="SignalP"/>
    </source>
</evidence>
<dbReference type="GO" id="GO:0006623">
    <property type="term" value="P:protein targeting to vacuole"/>
    <property type="evidence" value="ECO:0007669"/>
    <property type="project" value="TreeGrafter"/>
</dbReference>
<dbReference type="GO" id="GO:0000329">
    <property type="term" value="C:fungal-type vacuole membrane"/>
    <property type="evidence" value="ECO:0007669"/>
    <property type="project" value="TreeGrafter"/>
</dbReference>